<accession>A0A8X7S5W4</accession>
<evidence type="ECO:0000313" key="5">
    <source>
        <dbReference type="Proteomes" id="UP000886595"/>
    </source>
</evidence>
<dbReference type="PANTHER" id="PTHR15351:SF3">
    <property type="entry name" value="ERLIN"/>
    <property type="match status" value="1"/>
</dbReference>
<evidence type="ECO:0000313" key="4">
    <source>
        <dbReference type="EMBL" id="KAG2301643.1"/>
    </source>
</evidence>
<gene>
    <name evidence="4" type="ORF">Bca52824_030294</name>
</gene>
<evidence type="ECO:0000256" key="2">
    <source>
        <dbReference type="ARBA" id="ARBA00008164"/>
    </source>
</evidence>
<name>A0A8X7S5W4_BRACI</name>
<dbReference type="GO" id="GO:0005789">
    <property type="term" value="C:endoplasmic reticulum membrane"/>
    <property type="evidence" value="ECO:0007669"/>
    <property type="project" value="TreeGrafter"/>
</dbReference>
<comment type="similarity">
    <text evidence="2">Belongs to the band 7/mec-2 family.</text>
</comment>
<comment type="caution">
    <text evidence="4">The sequence shown here is derived from an EMBL/GenBank/DDBJ whole genome shotgun (WGS) entry which is preliminary data.</text>
</comment>
<dbReference type="EMBL" id="JAAMPC010000007">
    <property type="protein sequence ID" value="KAG2301643.1"/>
    <property type="molecule type" value="Genomic_DNA"/>
</dbReference>
<comment type="subcellular location">
    <subcellularLocation>
        <location evidence="1">Membrane</location>
        <topology evidence="1">Single-pass membrane protein</topology>
    </subcellularLocation>
</comment>
<dbReference type="GO" id="GO:0015485">
    <property type="term" value="F:cholesterol binding"/>
    <property type="evidence" value="ECO:0007669"/>
    <property type="project" value="TreeGrafter"/>
</dbReference>
<dbReference type="Proteomes" id="UP000886595">
    <property type="component" value="Unassembled WGS sequence"/>
</dbReference>
<dbReference type="GO" id="GO:0031625">
    <property type="term" value="F:ubiquitin protein ligase binding"/>
    <property type="evidence" value="ECO:0007669"/>
    <property type="project" value="InterPro"/>
</dbReference>
<dbReference type="OrthoDB" id="1737735at2759"/>
<protein>
    <submittedName>
        <fullName evidence="4">Uncharacterized protein</fullName>
    </submittedName>
</protein>
<dbReference type="PANTHER" id="PTHR15351">
    <property type="entry name" value="ERLIN (ER LIPID RAFT ASSOCIATED PROTEIN) HOMOLOG"/>
    <property type="match status" value="1"/>
</dbReference>
<dbReference type="InterPro" id="IPR033294">
    <property type="entry name" value="Erlin1/2"/>
</dbReference>
<evidence type="ECO:0000256" key="1">
    <source>
        <dbReference type="ARBA" id="ARBA00004167"/>
    </source>
</evidence>
<keyword evidence="5" id="KW-1185">Reference proteome</keyword>
<proteinExistence type="inferred from homology"/>
<dbReference type="AlphaFoldDB" id="A0A8X7S5W4"/>
<dbReference type="GO" id="GO:0032933">
    <property type="term" value="P:SREBP signaling pathway"/>
    <property type="evidence" value="ECO:0007669"/>
    <property type="project" value="TreeGrafter"/>
</dbReference>
<evidence type="ECO:0000256" key="3">
    <source>
        <dbReference type="ARBA" id="ARBA00023136"/>
    </source>
</evidence>
<reference evidence="4 5" key="1">
    <citation type="submission" date="2020-02" db="EMBL/GenBank/DDBJ databases">
        <authorList>
            <person name="Ma Q."/>
            <person name="Huang Y."/>
            <person name="Song X."/>
            <person name="Pei D."/>
        </authorList>
    </citation>
    <scope>NUCLEOTIDE SEQUENCE [LARGE SCALE GENOMIC DNA]</scope>
    <source>
        <strain evidence="4">Sxm20200214</strain>
        <tissue evidence="4">Leaf</tissue>
    </source>
</reference>
<sequence>MEEERTKVLIAIEKQRVAEKEAETKKIMAISEAEKNANVRKILMQQKLTEKDIPRREADIENQMYLDRQKSLADADYYRCHFQNSKLLAVILTVSSIAETDTNGYHRPYSNRFITG</sequence>
<organism evidence="4 5">
    <name type="scientific">Brassica carinata</name>
    <name type="common">Ethiopian mustard</name>
    <name type="synonym">Abyssinian cabbage</name>
    <dbReference type="NCBI Taxonomy" id="52824"/>
    <lineage>
        <taxon>Eukaryota</taxon>
        <taxon>Viridiplantae</taxon>
        <taxon>Streptophyta</taxon>
        <taxon>Embryophyta</taxon>
        <taxon>Tracheophyta</taxon>
        <taxon>Spermatophyta</taxon>
        <taxon>Magnoliopsida</taxon>
        <taxon>eudicotyledons</taxon>
        <taxon>Gunneridae</taxon>
        <taxon>Pentapetalae</taxon>
        <taxon>rosids</taxon>
        <taxon>malvids</taxon>
        <taxon>Brassicales</taxon>
        <taxon>Brassicaceae</taxon>
        <taxon>Brassiceae</taxon>
        <taxon>Brassica</taxon>
    </lineage>
</organism>
<keyword evidence="3" id="KW-0472">Membrane</keyword>